<dbReference type="InterPro" id="IPR053249">
    <property type="entry name" value="LFS"/>
</dbReference>
<dbReference type="CDD" id="cd07821">
    <property type="entry name" value="PYR_PYL_RCAR_like"/>
    <property type="match status" value="1"/>
</dbReference>
<dbReference type="Gene3D" id="3.30.530.20">
    <property type="match status" value="1"/>
</dbReference>
<dbReference type="EMBL" id="JAMRDG010000001">
    <property type="protein sequence ID" value="KAJ3701337.1"/>
    <property type="molecule type" value="Genomic_DNA"/>
</dbReference>
<protein>
    <recommendedName>
        <fullName evidence="3">Lachrymatory-factor synthase</fullName>
    </recommendedName>
</protein>
<sequence length="169" mass="19024">MEQPQMERIEGKVTATVLLGTADKAWTLLSNFCDLHNWHPTLKICRKESGTLGVPGCIRYCQGPDKENGTPASWAYEELLSFDPIGHIFRYKMMENNLGFGQFTATFRVLDCKKDVSKTEDKGCELEWSFEGEPIKGMTEEELIARLQAGVTFMAQRVDEVISQVPKAA</sequence>
<dbReference type="Pfam" id="PF10604">
    <property type="entry name" value="Polyketide_cyc2"/>
    <property type="match status" value="1"/>
</dbReference>
<dbReference type="PANTHER" id="PTHR33789">
    <property type="entry name" value="LACHRYMATORY-FACTOR SYNTHASE"/>
    <property type="match status" value="1"/>
</dbReference>
<dbReference type="Proteomes" id="UP001210211">
    <property type="component" value="Unassembled WGS sequence"/>
</dbReference>
<proteinExistence type="predicted"/>
<dbReference type="InterPro" id="IPR019587">
    <property type="entry name" value="Polyketide_cyclase/dehydratase"/>
</dbReference>
<evidence type="ECO:0000313" key="2">
    <source>
        <dbReference type="Proteomes" id="UP001210211"/>
    </source>
</evidence>
<dbReference type="PANTHER" id="PTHR33789:SF11">
    <property type="entry name" value="OS05G0202300 PROTEIN"/>
    <property type="match status" value="1"/>
</dbReference>
<dbReference type="AlphaFoldDB" id="A0AAD6EU55"/>
<name>A0AAD6EU55_9POAL</name>
<organism evidence="1 2">
    <name type="scientific">Rhynchospora tenuis</name>
    <dbReference type="NCBI Taxonomy" id="198213"/>
    <lineage>
        <taxon>Eukaryota</taxon>
        <taxon>Viridiplantae</taxon>
        <taxon>Streptophyta</taxon>
        <taxon>Embryophyta</taxon>
        <taxon>Tracheophyta</taxon>
        <taxon>Spermatophyta</taxon>
        <taxon>Magnoliopsida</taxon>
        <taxon>Liliopsida</taxon>
        <taxon>Poales</taxon>
        <taxon>Cyperaceae</taxon>
        <taxon>Cyperoideae</taxon>
        <taxon>Rhynchosporeae</taxon>
        <taxon>Rhynchospora</taxon>
    </lineage>
</organism>
<comment type="caution">
    <text evidence="1">The sequence shown here is derived from an EMBL/GenBank/DDBJ whole genome shotgun (WGS) entry which is preliminary data.</text>
</comment>
<dbReference type="InterPro" id="IPR023393">
    <property type="entry name" value="START-like_dom_sf"/>
</dbReference>
<dbReference type="SUPFAM" id="SSF55961">
    <property type="entry name" value="Bet v1-like"/>
    <property type="match status" value="1"/>
</dbReference>
<reference evidence="1 2" key="1">
    <citation type="journal article" date="2022" name="Cell">
        <title>Repeat-based holocentromeres influence genome architecture and karyotype evolution.</title>
        <authorList>
            <person name="Hofstatter P.G."/>
            <person name="Thangavel G."/>
            <person name="Lux T."/>
            <person name="Neumann P."/>
            <person name="Vondrak T."/>
            <person name="Novak P."/>
            <person name="Zhang M."/>
            <person name="Costa L."/>
            <person name="Castellani M."/>
            <person name="Scott A."/>
            <person name="Toegelov H."/>
            <person name="Fuchs J."/>
            <person name="Mata-Sucre Y."/>
            <person name="Dias Y."/>
            <person name="Vanzela A.L.L."/>
            <person name="Huettel B."/>
            <person name="Almeida C.C.S."/>
            <person name="Simkova H."/>
            <person name="Souza G."/>
            <person name="Pedrosa-Harand A."/>
            <person name="Macas J."/>
            <person name="Mayer K.F.X."/>
            <person name="Houben A."/>
            <person name="Marques A."/>
        </authorList>
    </citation>
    <scope>NUCLEOTIDE SEQUENCE [LARGE SCALE GENOMIC DNA]</scope>
    <source>
        <strain evidence="1">RhyTen1mFocal</strain>
    </source>
</reference>
<keyword evidence="2" id="KW-1185">Reference proteome</keyword>
<evidence type="ECO:0008006" key="3">
    <source>
        <dbReference type="Google" id="ProtNLM"/>
    </source>
</evidence>
<evidence type="ECO:0000313" key="1">
    <source>
        <dbReference type="EMBL" id="KAJ3701337.1"/>
    </source>
</evidence>
<accession>A0AAD6EU55</accession>
<gene>
    <name evidence="1" type="ORF">LUZ61_005042</name>
</gene>